<dbReference type="Pfam" id="PF00668">
    <property type="entry name" value="Condensation"/>
    <property type="match status" value="1"/>
</dbReference>
<protein>
    <recommendedName>
        <fullName evidence="1">Condensation domain-containing protein</fullName>
    </recommendedName>
</protein>
<sequence length="379" mass="42889">MKHNIITDAWSERLILNDLWQRYNDLNRHISLAILSPQIQTIDLVNNRMTRPYEGDSAYWQQHLSGCKELDFPLDKPRSVSPSHIGENAHYQFDTALAECLIQRAKQWGVTPFVILTAALNYLLSKYTNQQDIVIGTAIAARDDVDVESVSGFHVNTVPLRTELSTEETIGSLISKTSSICVNAWRHQYLSFDRILHLIDHERVSNKNPLFQIMAVLQNAGDICKTDLYGCTLRRLPVTSGFSMFDMTWNFSLENDGLEIELHYASELFHHATIQMILGNYAQILGELLTCSSTTKLASINPLCEAEQRWLLQQASNGNMSARGTLLEQIRCIVHNRPGDIAVCCEHEQYSYGQLWTVSDRIAQTLQSLGNDTFSVGII</sequence>
<dbReference type="GO" id="GO:0003824">
    <property type="term" value="F:catalytic activity"/>
    <property type="evidence" value="ECO:0007669"/>
    <property type="project" value="InterPro"/>
</dbReference>
<dbReference type="AlphaFoldDB" id="A0AAP9IEZ4"/>
<dbReference type="Gene3D" id="3.30.559.10">
    <property type="entry name" value="Chloramphenicol acetyltransferase-like domain"/>
    <property type="match status" value="1"/>
</dbReference>
<dbReference type="EMBL" id="CP046377">
    <property type="protein sequence ID" value="QHQ23171.1"/>
    <property type="molecule type" value="Genomic_DNA"/>
</dbReference>
<dbReference type="PANTHER" id="PTHR45398:SF1">
    <property type="entry name" value="ENZYME, PUTATIVE (JCVI)-RELATED"/>
    <property type="match status" value="1"/>
</dbReference>
<dbReference type="InterPro" id="IPR023213">
    <property type="entry name" value="CAT-like_dom_sf"/>
</dbReference>
<evidence type="ECO:0000313" key="2">
    <source>
        <dbReference type="EMBL" id="QHQ23171.1"/>
    </source>
</evidence>
<organism evidence="2 3">
    <name type="scientific">Pectobacterium parvum</name>
    <dbReference type="NCBI Taxonomy" id="2778550"/>
    <lineage>
        <taxon>Bacteria</taxon>
        <taxon>Pseudomonadati</taxon>
        <taxon>Pseudomonadota</taxon>
        <taxon>Gammaproteobacteria</taxon>
        <taxon>Enterobacterales</taxon>
        <taxon>Pectobacteriaceae</taxon>
        <taxon>Pectobacterium</taxon>
    </lineage>
</organism>
<dbReference type="InterPro" id="IPR001242">
    <property type="entry name" value="Condensation_dom"/>
</dbReference>
<accession>A0AAP9IEZ4</accession>
<dbReference type="SUPFAM" id="SSF52777">
    <property type="entry name" value="CoA-dependent acyltransferases"/>
    <property type="match status" value="2"/>
</dbReference>
<evidence type="ECO:0000259" key="1">
    <source>
        <dbReference type="Pfam" id="PF00668"/>
    </source>
</evidence>
<dbReference type="SUPFAM" id="SSF56801">
    <property type="entry name" value="Acetyl-CoA synthetase-like"/>
    <property type="match status" value="1"/>
</dbReference>
<proteinExistence type="predicted"/>
<reference evidence="3" key="1">
    <citation type="submission" date="2019-11" db="EMBL/GenBank/DDBJ databases">
        <authorList>
            <person name="Jee S."/>
        </authorList>
    </citation>
    <scope>NUCLEOTIDE SEQUENCE [LARGE SCALE GENOMIC DNA]</scope>
    <source>
        <strain evidence="3">PZ1</strain>
    </source>
</reference>
<gene>
    <name evidence="2" type="ORF">GMX10_03070</name>
</gene>
<dbReference type="Proteomes" id="UP000464054">
    <property type="component" value="Chromosome"/>
</dbReference>
<dbReference type="Gene3D" id="3.30.559.30">
    <property type="entry name" value="Nonribosomal peptide synthetase, condensation domain"/>
    <property type="match status" value="1"/>
</dbReference>
<dbReference type="PANTHER" id="PTHR45398">
    <property type="match status" value="1"/>
</dbReference>
<feature type="domain" description="Condensation" evidence="1">
    <location>
        <begin position="3"/>
        <end position="311"/>
    </location>
</feature>
<evidence type="ECO:0000313" key="3">
    <source>
        <dbReference type="Proteomes" id="UP000464054"/>
    </source>
</evidence>
<name>A0AAP9IEZ4_9GAMM</name>